<dbReference type="STRING" id="317010.RU96_GL001553"/>
<evidence type="ECO:0000256" key="2">
    <source>
        <dbReference type="ARBA" id="ARBA00022529"/>
    </source>
</evidence>
<feature type="compositionally biased region" description="Basic and acidic residues" evidence="6">
    <location>
        <begin position="31"/>
        <end position="48"/>
    </location>
</feature>
<dbReference type="Proteomes" id="UP000182835">
    <property type="component" value="Unassembled WGS sequence"/>
</dbReference>
<organism evidence="9 10">
    <name type="scientific">Enterococcus canintestini</name>
    <dbReference type="NCBI Taxonomy" id="317010"/>
    <lineage>
        <taxon>Bacteria</taxon>
        <taxon>Bacillati</taxon>
        <taxon>Bacillota</taxon>
        <taxon>Bacilli</taxon>
        <taxon>Lactobacillales</taxon>
        <taxon>Enterococcaceae</taxon>
        <taxon>Enterococcus</taxon>
    </lineage>
</organism>
<dbReference type="PROSITE" id="PS51782">
    <property type="entry name" value="LYSM"/>
    <property type="match status" value="2"/>
</dbReference>
<evidence type="ECO:0000256" key="4">
    <source>
        <dbReference type="ARBA" id="ARBA00022801"/>
    </source>
</evidence>
<evidence type="ECO:0000256" key="5">
    <source>
        <dbReference type="ARBA" id="ARBA00032108"/>
    </source>
</evidence>
<dbReference type="AlphaFoldDB" id="A0A1L8R8K2"/>
<name>A0A1L8R8K2_9ENTE</name>
<dbReference type="Gene3D" id="1.10.530.10">
    <property type="match status" value="1"/>
</dbReference>
<dbReference type="SMART" id="SM00257">
    <property type="entry name" value="LysM"/>
    <property type="match status" value="2"/>
</dbReference>
<dbReference type="GO" id="GO:0004040">
    <property type="term" value="F:amidase activity"/>
    <property type="evidence" value="ECO:0007669"/>
    <property type="project" value="InterPro"/>
</dbReference>
<feature type="compositionally biased region" description="Low complexity" evidence="6">
    <location>
        <begin position="196"/>
        <end position="211"/>
    </location>
</feature>
<evidence type="ECO:0000256" key="3">
    <source>
        <dbReference type="ARBA" id="ARBA00022638"/>
    </source>
</evidence>
<feature type="compositionally biased region" description="Acidic residues" evidence="6">
    <location>
        <begin position="85"/>
        <end position="115"/>
    </location>
</feature>
<feature type="compositionally biased region" description="Low complexity" evidence="6">
    <location>
        <begin position="143"/>
        <end position="174"/>
    </location>
</feature>
<dbReference type="Gene3D" id="4.10.80.30">
    <property type="entry name" value="DNA polymerase, domain 6"/>
    <property type="match status" value="1"/>
</dbReference>
<feature type="domain" description="LysM" evidence="8">
    <location>
        <begin position="434"/>
        <end position="477"/>
    </location>
</feature>
<dbReference type="InterPro" id="IPR002901">
    <property type="entry name" value="MGlyc_endo_b_GlcNAc-like_dom"/>
</dbReference>
<dbReference type="CDD" id="cd00118">
    <property type="entry name" value="LysM"/>
    <property type="match status" value="1"/>
</dbReference>
<keyword evidence="4" id="KW-0378">Hydrolase</keyword>
<reference evidence="9 10" key="1">
    <citation type="submission" date="2014-12" db="EMBL/GenBank/DDBJ databases">
        <title>Draft genome sequences of 29 type strains of Enterococci.</title>
        <authorList>
            <person name="Zhong Z."/>
            <person name="Sun Z."/>
            <person name="Liu W."/>
            <person name="Zhang W."/>
            <person name="Zhang H."/>
        </authorList>
    </citation>
    <scope>NUCLEOTIDE SEQUENCE [LARGE SCALE GENOMIC DNA]</scope>
    <source>
        <strain evidence="9 10">DSM 21207</strain>
    </source>
</reference>
<dbReference type="InterPro" id="IPR018392">
    <property type="entry name" value="LysM"/>
</dbReference>
<dbReference type="Pfam" id="PF01476">
    <property type="entry name" value="LysM"/>
    <property type="match status" value="2"/>
</dbReference>
<evidence type="ECO:0000313" key="10">
    <source>
        <dbReference type="Proteomes" id="UP000182835"/>
    </source>
</evidence>
<dbReference type="SUPFAM" id="SSF54106">
    <property type="entry name" value="LysM domain"/>
    <property type="match status" value="2"/>
</dbReference>
<dbReference type="PANTHER" id="PTHR33308:SF9">
    <property type="entry name" value="PEPTIDOGLYCAN HYDROLASE FLGJ"/>
    <property type="match status" value="1"/>
</dbReference>
<keyword evidence="7" id="KW-0732">Signal</keyword>
<sequence>MKKIVPLLTGAFVIASSTTTFLSTPVNAKNLADKENEVKETNESDKQEIPLLASDNGEKEAEQEEIEGEKSSELTALEDEKQVESSDDEVEKTSDTTDEQLETTEDTQTTEESTEDATSTESTETTTSTSAKDESQKDKVTQEATNASTTSNSAETPQSTKPSTSSSQKKTITASKKENKAVKKKARKSTLFVPVKSQNSKKSTTNGNTTSGVTIGENSYTFSPNFTTQRFVKTIGEDARQLGQKHGLYASVMIAQAILESASGNSSLASPPNYNLFGIKGSYKGTSVNFATQEDDGSGNHYTIRANFRKYPSYKQSLEDYVQLIRGGLPYNHNFYSGVWKSNTKSYQDATRFLMGRYATDTSYAAKLNGLIRTYNLTAYDTPVVKVENLTNPISSEKTENSKNNERDLAKNLTATKEKAAKPNKLVDKKSSTVAHTVKAGESLASICQLYQVPLHQIISRNDLNSYLLAVGQVLEVGKTIRLKEEEKLHYSEKYFERDLEHFSKPAGNELFLRLNTPFFKNYSVKAYRQRPAGFYSVQRGDTLAKIAKRFKISVQSLRRWNNLEGYLIYEGQQLRLIPWLDDFISQGFTTI</sequence>
<feature type="domain" description="LysM" evidence="8">
    <location>
        <begin position="534"/>
        <end position="577"/>
    </location>
</feature>
<comment type="caution">
    <text evidence="9">The sequence shown here is derived from an EMBL/GenBank/DDBJ whole genome shotgun (WGS) entry which is preliminary data.</text>
</comment>
<feature type="region of interest" description="Disordered" evidence="6">
    <location>
        <begin position="30"/>
        <end position="211"/>
    </location>
</feature>
<gene>
    <name evidence="9" type="ORF">RU96_GL001553</name>
</gene>
<dbReference type="GO" id="GO:0031640">
    <property type="term" value="P:killing of cells of another organism"/>
    <property type="evidence" value="ECO:0007669"/>
    <property type="project" value="UniProtKB-KW"/>
</dbReference>
<evidence type="ECO:0000256" key="6">
    <source>
        <dbReference type="SAM" id="MobiDB-lite"/>
    </source>
</evidence>
<evidence type="ECO:0000313" key="9">
    <source>
        <dbReference type="EMBL" id="OJG16056.1"/>
    </source>
</evidence>
<feature type="compositionally biased region" description="Basic and acidic residues" evidence="6">
    <location>
        <begin position="131"/>
        <end position="141"/>
    </location>
</feature>
<evidence type="ECO:0000256" key="1">
    <source>
        <dbReference type="ARBA" id="ARBA00010266"/>
    </source>
</evidence>
<comment type="similarity">
    <text evidence="1">Belongs to the glycosyl hydrolase 73 family.</text>
</comment>
<evidence type="ECO:0000259" key="8">
    <source>
        <dbReference type="PROSITE" id="PS51782"/>
    </source>
</evidence>
<evidence type="ECO:0000256" key="7">
    <source>
        <dbReference type="SAM" id="SignalP"/>
    </source>
</evidence>
<dbReference type="Pfam" id="PF01832">
    <property type="entry name" value="Glucosaminidase"/>
    <property type="match status" value="1"/>
</dbReference>
<dbReference type="GO" id="GO:0042742">
    <property type="term" value="P:defense response to bacterium"/>
    <property type="evidence" value="ECO:0007669"/>
    <property type="project" value="UniProtKB-KW"/>
</dbReference>
<dbReference type="SMART" id="SM00047">
    <property type="entry name" value="LYZ2"/>
    <property type="match status" value="1"/>
</dbReference>
<dbReference type="EMBL" id="JXKG01000003">
    <property type="protein sequence ID" value="OJG16056.1"/>
    <property type="molecule type" value="Genomic_DNA"/>
</dbReference>
<dbReference type="InterPro" id="IPR051056">
    <property type="entry name" value="Glycosyl_Hydrolase_73"/>
</dbReference>
<dbReference type="Gene3D" id="3.10.350.10">
    <property type="entry name" value="LysM domain"/>
    <property type="match status" value="2"/>
</dbReference>
<keyword evidence="3" id="KW-0081">Bacteriolytic enzyme</keyword>
<feature type="compositionally biased region" description="Basic and acidic residues" evidence="6">
    <location>
        <begin position="68"/>
        <end position="84"/>
    </location>
</feature>
<dbReference type="PANTHER" id="PTHR33308">
    <property type="entry name" value="PEPTIDOGLYCAN HYDROLASE FLGJ"/>
    <property type="match status" value="1"/>
</dbReference>
<feature type="chain" id="PRO_5009879714" description="Peptidoglycan hydrolase" evidence="7">
    <location>
        <begin position="29"/>
        <end position="592"/>
    </location>
</feature>
<dbReference type="RefSeq" id="WP_071864086.1">
    <property type="nucleotide sequence ID" value="NZ_JBHLVQ010000033.1"/>
</dbReference>
<feature type="signal peptide" evidence="7">
    <location>
        <begin position="1"/>
        <end position="28"/>
    </location>
</feature>
<accession>A0A1L8R8K2</accession>
<keyword evidence="2" id="KW-0929">Antimicrobial</keyword>
<feature type="compositionally biased region" description="Low complexity" evidence="6">
    <location>
        <begin position="116"/>
        <end position="130"/>
    </location>
</feature>
<protein>
    <recommendedName>
        <fullName evidence="5">Peptidoglycan hydrolase</fullName>
    </recommendedName>
</protein>
<proteinExistence type="inferred from homology"/>
<dbReference type="InterPro" id="IPR036779">
    <property type="entry name" value="LysM_dom_sf"/>
</dbReference>
<dbReference type="OrthoDB" id="2155627at2"/>